<accession>A0A2U1EW18</accession>
<evidence type="ECO:0000313" key="2">
    <source>
        <dbReference type="Proteomes" id="UP000245639"/>
    </source>
</evidence>
<dbReference type="Proteomes" id="UP000245639">
    <property type="component" value="Unassembled WGS sequence"/>
</dbReference>
<organism evidence="1 2">
    <name type="scientific">Actinomycetospora cinnamomea</name>
    <dbReference type="NCBI Taxonomy" id="663609"/>
    <lineage>
        <taxon>Bacteria</taxon>
        <taxon>Bacillati</taxon>
        <taxon>Actinomycetota</taxon>
        <taxon>Actinomycetes</taxon>
        <taxon>Pseudonocardiales</taxon>
        <taxon>Pseudonocardiaceae</taxon>
        <taxon>Actinomycetospora</taxon>
    </lineage>
</organism>
<evidence type="ECO:0000313" key="1">
    <source>
        <dbReference type="EMBL" id="PVZ03910.1"/>
    </source>
</evidence>
<name>A0A2U1EW18_9PSEU</name>
<sequence length="54" mass="5710">MFVIVGLVVVGVVFVVGALLGVSVAQSSASDRARRDARDRRVSALRTEALITQP</sequence>
<proteinExistence type="predicted"/>
<protein>
    <submittedName>
        <fullName evidence="1">Uncharacterized protein</fullName>
    </submittedName>
</protein>
<gene>
    <name evidence="1" type="ORF">C8D89_11919</name>
</gene>
<dbReference type="EMBL" id="QEKW01000019">
    <property type="protein sequence ID" value="PVZ03910.1"/>
    <property type="molecule type" value="Genomic_DNA"/>
</dbReference>
<keyword evidence="2" id="KW-1185">Reference proteome</keyword>
<reference evidence="1 2" key="1">
    <citation type="submission" date="2018-04" db="EMBL/GenBank/DDBJ databases">
        <title>Genomic Encyclopedia of Type Strains, Phase IV (KMG-IV): sequencing the most valuable type-strain genomes for metagenomic binning, comparative biology and taxonomic classification.</title>
        <authorList>
            <person name="Goeker M."/>
        </authorList>
    </citation>
    <scope>NUCLEOTIDE SEQUENCE [LARGE SCALE GENOMIC DNA]</scope>
    <source>
        <strain evidence="1 2">DSM 45771</strain>
    </source>
</reference>
<dbReference type="AlphaFoldDB" id="A0A2U1EW18"/>
<comment type="caution">
    <text evidence="1">The sequence shown here is derived from an EMBL/GenBank/DDBJ whole genome shotgun (WGS) entry which is preliminary data.</text>
</comment>
<dbReference type="RefSeq" id="WP_165825916.1">
    <property type="nucleotide sequence ID" value="NZ_QEKW01000019.1"/>
</dbReference>